<dbReference type="InterPro" id="IPR013783">
    <property type="entry name" value="Ig-like_fold"/>
</dbReference>
<name>A0A8X7XGN3_POLSE</name>
<dbReference type="GO" id="GO:0005886">
    <property type="term" value="C:plasma membrane"/>
    <property type="evidence" value="ECO:0007669"/>
    <property type="project" value="TreeGrafter"/>
</dbReference>
<organism evidence="1 2">
    <name type="scientific">Polypterus senegalus</name>
    <name type="common">Senegal bichir</name>
    <dbReference type="NCBI Taxonomy" id="55291"/>
    <lineage>
        <taxon>Eukaryota</taxon>
        <taxon>Metazoa</taxon>
        <taxon>Chordata</taxon>
        <taxon>Craniata</taxon>
        <taxon>Vertebrata</taxon>
        <taxon>Euteleostomi</taxon>
        <taxon>Actinopterygii</taxon>
        <taxon>Polypteriformes</taxon>
        <taxon>Polypteridae</taxon>
        <taxon>Polypterus</taxon>
    </lineage>
</organism>
<evidence type="ECO:0000313" key="2">
    <source>
        <dbReference type="Proteomes" id="UP000886611"/>
    </source>
</evidence>
<dbReference type="PANTHER" id="PTHR23268:SF31">
    <property type="entry name" value="T CELL RECEPTOR BETA VARIABLE 30"/>
    <property type="match status" value="1"/>
</dbReference>
<dbReference type="Gene3D" id="2.60.40.10">
    <property type="entry name" value="Immunoglobulins"/>
    <property type="match status" value="1"/>
</dbReference>
<dbReference type="PANTHER" id="PTHR23268">
    <property type="entry name" value="T-CELL RECEPTOR BETA CHAIN"/>
    <property type="match status" value="1"/>
</dbReference>
<dbReference type="Pfam" id="PF07686">
    <property type="entry name" value="V-set"/>
    <property type="match status" value="1"/>
</dbReference>
<dbReference type="GO" id="GO:0002376">
    <property type="term" value="P:immune system process"/>
    <property type="evidence" value="ECO:0007669"/>
    <property type="project" value="UniProtKB-KW"/>
</dbReference>
<dbReference type="InterPro" id="IPR007110">
    <property type="entry name" value="Ig-like_dom"/>
</dbReference>
<dbReference type="InterPro" id="IPR050413">
    <property type="entry name" value="TCR_beta_variable"/>
</dbReference>
<sequence length="114" mass="12771">MLYLLLCLWTVIKSGTFLTVSQSPLFVIQQSGTPVRLSCNAEGTANPYMYWYKQDKTKNLNMMVLSVAPGSVTEVSDKRFKFNRADAKTFTLEIESLPRDASGVYFCASSVHSE</sequence>
<comment type="caution">
    <text evidence="1">The sequence shown here is derived from an EMBL/GenBank/DDBJ whole genome shotgun (WGS) entry which is preliminary data.</text>
</comment>
<dbReference type="PROSITE" id="PS50835">
    <property type="entry name" value="IG_LIKE"/>
    <property type="match status" value="1"/>
</dbReference>
<dbReference type="GO" id="GO:0007166">
    <property type="term" value="P:cell surface receptor signaling pathway"/>
    <property type="evidence" value="ECO:0007669"/>
    <property type="project" value="TreeGrafter"/>
</dbReference>
<dbReference type="AlphaFoldDB" id="A0A8X7XGN3"/>
<dbReference type="InterPro" id="IPR036179">
    <property type="entry name" value="Ig-like_dom_sf"/>
</dbReference>
<feature type="non-terminal residue" evidence="1">
    <location>
        <position position="1"/>
    </location>
</feature>
<dbReference type="InterPro" id="IPR013106">
    <property type="entry name" value="Ig_V-set"/>
</dbReference>
<dbReference type="EMBL" id="JAATIS010000485">
    <property type="protein sequence ID" value="KAG2468408.1"/>
    <property type="molecule type" value="Genomic_DNA"/>
</dbReference>
<keyword evidence="2" id="KW-1185">Reference proteome</keyword>
<dbReference type="Proteomes" id="UP000886611">
    <property type="component" value="Unassembled WGS sequence"/>
</dbReference>
<proteinExistence type="predicted"/>
<gene>
    <name evidence="1" type="primary">Trbv30_0</name>
    <name evidence="1" type="ORF">GTO96_0014377</name>
</gene>
<feature type="non-terminal residue" evidence="1">
    <location>
        <position position="114"/>
    </location>
</feature>
<reference evidence="1 2" key="1">
    <citation type="journal article" date="2021" name="Cell">
        <title>Tracing the genetic footprints of vertebrate landing in non-teleost ray-finned fishes.</title>
        <authorList>
            <person name="Bi X."/>
            <person name="Wang K."/>
            <person name="Yang L."/>
            <person name="Pan H."/>
            <person name="Jiang H."/>
            <person name="Wei Q."/>
            <person name="Fang M."/>
            <person name="Yu H."/>
            <person name="Zhu C."/>
            <person name="Cai Y."/>
            <person name="He Y."/>
            <person name="Gan X."/>
            <person name="Zeng H."/>
            <person name="Yu D."/>
            <person name="Zhu Y."/>
            <person name="Jiang H."/>
            <person name="Qiu Q."/>
            <person name="Yang H."/>
            <person name="Zhang Y.E."/>
            <person name="Wang W."/>
            <person name="Zhu M."/>
            <person name="He S."/>
            <person name="Zhang G."/>
        </authorList>
    </citation>
    <scope>NUCLEOTIDE SEQUENCE [LARGE SCALE GENOMIC DNA]</scope>
    <source>
        <strain evidence="1">Bchr_013</strain>
    </source>
</reference>
<dbReference type="SUPFAM" id="SSF48726">
    <property type="entry name" value="Immunoglobulin"/>
    <property type="match status" value="1"/>
</dbReference>
<accession>A0A8X7XGN3</accession>
<evidence type="ECO:0000313" key="1">
    <source>
        <dbReference type="EMBL" id="KAG2468408.1"/>
    </source>
</evidence>
<dbReference type="SMART" id="SM00406">
    <property type="entry name" value="IGv"/>
    <property type="match status" value="1"/>
</dbReference>
<protein>
    <submittedName>
        <fullName evidence="1">TVB30 protein</fullName>
    </submittedName>
</protein>